<dbReference type="Gene3D" id="1.20.1110.10">
    <property type="entry name" value="Calcium-transporting ATPase, transmembrane domain"/>
    <property type="match status" value="2"/>
</dbReference>
<evidence type="ECO:0000256" key="3">
    <source>
        <dbReference type="ARBA" id="ARBA00022741"/>
    </source>
</evidence>
<dbReference type="SUPFAM" id="SSF81653">
    <property type="entry name" value="Calcium ATPase, transduction domain A"/>
    <property type="match status" value="1"/>
</dbReference>
<organism evidence="10 11">
    <name type="scientific">Pontibacter chinhatensis</name>
    <dbReference type="NCBI Taxonomy" id="1436961"/>
    <lineage>
        <taxon>Bacteria</taxon>
        <taxon>Pseudomonadati</taxon>
        <taxon>Bacteroidota</taxon>
        <taxon>Cytophagia</taxon>
        <taxon>Cytophagales</taxon>
        <taxon>Hymenobacteraceae</taxon>
        <taxon>Pontibacter</taxon>
    </lineage>
</organism>
<dbReference type="PANTHER" id="PTHR42861">
    <property type="entry name" value="CALCIUM-TRANSPORTING ATPASE"/>
    <property type="match status" value="1"/>
</dbReference>
<dbReference type="SUPFAM" id="SSF81665">
    <property type="entry name" value="Calcium ATPase, transmembrane domain M"/>
    <property type="match status" value="1"/>
</dbReference>
<evidence type="ECO:0000313" key="11">
    <source>
        <dbReference type="Proteomes" id="UP000198724"/>
    </source>
</evidence>
<dbReference type="InterPro" id="IPR001757">
    <property type="entry name" value="P_typ_ATPase"/>
</dbReference>
<proteinExistence type="predicted"/>
<dbReference type="InterPro" id="IPR018303">
    <property type="entry name" value="ATPase_P-typ_P_site"/>
</dbReference>
<reference evidence="11" key="1">
    <citation type="submission" date="2016-10" db="EMBL/GenBank/DDBJ databases">
        <authorList>
            <person name="Varghese N."/>
            <person name="Submissions S."/>
        </authorList>
    </citation>
    <scope>NUCLEOTIDE SEQUENCE [LARGE SCALE GENOMIC DNA]</scope>
    <source>
        <strain evidence="11">LP51</strain>
    </source>
</reference>
<dbReference type="Proteomes" id="UP000198724">
    <property type="component" value="Unassembled WGS sequence"/>
</dbReference>
<comment type="subcellular location">
    <subcellularLocation>
        <location evidence="1">Membrane</location>
        <topology evidence="1">Multi-pass membrane protein</topology>
    </subcellularLocation>
</comment>
<keyword evidence="5" id="KW-1278">Translocase</keyword>
<feature type="transmembrane region" description="Helical" evidence="8">
    <location>
        <begin position="795"/>
        <end position="814"/>
    </location>
</feature>
<keyword evidence="11" id="KW-1185">Reference proteome</keyword>
<dbReference type="InterPro" id="IPR023214">
    <property type="entry name" value="HAD_sf"/>
</dbReference>
<dbReference type="SFLD" id="SFLDG00002">
    <property type="entry name" value="C1.7:_P-type_atpase_like"/>
    <property type="match status" value="1"/>
</dbReference>
<dbReference type="Gene3D" id="3.40.50.1000">
    <property type="entry name" value="HAD superfamily/HAD-like"/>
    <property type="match status" value="2"/>
</dbReference>
<dbReference type="GO" id="GO:0016020">
    <property type="term" value="C:membrane"/>
    <property type="evidence" value="ECO:0007669"/>
    <property type="project" value="UniProtKB-SubCell"/>
</dbReference>
<feature type="transmembrane region" description="Helical" evidence="8">
    <location>
        <begin position="247"/>
        <end position="268"/>
    </location>
</feature>
<feature type="domain" description="Cation-transporting P-type ATPase N-terminal" evidence="9">
    <location>
        <begin position="26"/>
        <end position="88"/>
    </location>
</feature>
<feature type="transmembrane region" description="Helical" evidence="8">
    <location>
        <begin position="762"/>
        <end position="783"/>
    </location>
</feature>
<dbReference type="PRINTS" id="PR00119">
    <property type="entry name" value="CATATPASE"/>
</dbReference>
<protein>
    <submittedName>
        <fullName evidence="10">Ca2+-transporting ATPase</fullName>
    </submittedName>
</protein>
<feature type="transmembrane region" description="Helical" evidence="8">
    <location>
        <begin position="288"/>
        <end position="304"/>
    </location>
</feature>
<evidence type="ECO:0000313" key="10">
    <source>
        <dbReference type="EMBL" id="SFF97834.1"/>
    </source>
</evidence>
<dbReference type="InterPro" id="IPR023298">
    <property type="entry name" value="ATPase_P-typ_TM_dom_sf"/>
</dbReference>
<dbReference type="SUPFAM" id="SSF56784">
    <property type="entry name" value="HAD-like"/>
    <property type="match status" value="1"/>
</dbReference>
<dbReference type="PROSITE" id="PS00154">
    <property type="entry name" value="ATPASE_E1_E2"/>
    <property type="match status" value="1"/>
</dbReference>
<dbReference type="PRINTS" id="PR00120">
    <property type="entry name" value="HATPASE"/>
</dbReference>
<keyword evidence="4" id="KW-0067">ATP-binding</keyword>
<dbReference type="EMBL" id="FOOT01000001">
    <property type="protein sequence ID" value="SFF97834.1"/>
    <property type="molecule type" value="Genomic_DNA"/>
</dbReference>
<dbReference type="NCBIfam" id="TIGR01494">
    <property type="entry name" value="ATPase_P-type"/>
    <property type="match status" value="2"/>
</dbReference>
<dbReference type="InterPro" id="IPR036412">
    <property type="entry name" value="HAD-like_sf"/>
</dbReference>
<dbReference type="InterPro" id="IPR008250">
    <property type="entry name" value="ATPase_P-typ_transduc_dom_A_sf"/>
</dbReference>
<feature type="transmembrane region" description="Helical" evidence="8">
    <location>
        <begin position="653"/>
        <end position="675"/>
    </location>
</feature>
<dbReference type="InterPro" id="IPR023299">
    <property type="entry name" value="ATPase_P-typ_cyto_dom_N"/>
</dbReference>
<dbReference type="AlphaFoldDB" id="A0A1I2N1U8"/>
<dbReference type="SFLD" id="SFLDS00003">
    <property type="entry name" value="Haloacid_Dehalogenase"/>
    <property type="match status" value="1"/>
</dbReference>
<dbReference type="GO" id="GO:0016887">
    <property type="term" value="F:ATP hydrolysis activity"/>
    <property type="evidence" value="ECO:0007669"/>
    <property type="project" value="InterPro"/>
</dbReference>
<evidence type="ECO:0000256" key="4">
    <source>
        <dbReference type="ARBA" id="ARBA00022840"/>
    </source>
</evidence>
<evidence type="ECO:0000256" key="6">
    <source>
        <dbReference type="ARBA" id="ARBA00022989"/>
    </source>
</evidence>
<keyword evidence="6 8" id="KW-1133">Transmembrane helix</keyword>
<evidence type="ECO:0000256" key="7">
    <source>
        <dbReference type="ARBA" id="ARBA00023136"/>
    </source>
</evidence>
<dbReference type="GO" id="GO:0005524">
    <property type="term" value="F:ATP binding"/>
    <property type="evidence" value="ECO:0007669"/>
    <property type="project" value="UniProtKB-KW"/>
</dbReference>
<evidence type="ECO:0000256" key="5">
    <source>
        <dbReference type="ARBA" id="ARBA00022967"/>
    </source>
</evidence>
<dbReference type="InterPro" id="IPR059000">
    <property type="entry name" value="ATPase_P-type_domA"/>
</dbReference>
<dbReference type="InterPro" id="IPR006068">
    <property type="entry name" value="ATPase_P-typ_cation-transptr_C"/>
</dbReference>
<keyword evidence="2 8" id="KW-0812">Transmembrane</keyword>
<accession>A0A1I2N1U8</accession>
<dbReference type="SMART" id="SM00831">
    <property type="entry name" value="Cation_ATPase_N"/>
    <property type="match status" value="1"/>
</dbReference>
<gene>
    <name evidence="10" type="ORF">SAMN05421739_101571</name>
</gene>
<dbReference type="Pfam" id="PF00690">
    <property type="entry name" value="Cation_ATPase_N"/>
    <property type="match status" value="1"/>
</dbReference>
<dbReference type="STRING" id="1436961.SAMN05421739_101571"/>
<sequence length="864" mass="95820">MMANSACLLQRKYSLTLLLMADVKTPEHTIHIQGLSTDQVLASREKYGLNRLEERRDNAFWAAIKRLGEEPMVILLLVASLIYWISGDIGNSIFLAAAILMVAAISLYQDSRSRSALEKLRSFTQPNCKVIRNGRVEEIKSEELVVGDSLMVEEGGLIAADGSIVQANDFSVNESILTGESLAVFKDQHQEDHYVYQGTTVASGLAIATITAIGNDTKLGRIGKSMEIIAEEVTPLELQISSFVRKMVLLGAVVLVIVWAINFFHSYNMLDSLLKSLTLAMSILPEEIPVAFTTFMALGAWRLMRLGIVVKQMKTVETLGSATVICTDKTGTITENRMHLDRVFALASHRLSRLQEELDEHDKELIRVAMWASEPIPFDPMELSLHEAYKQLAAADERSRYKMVHEYPLGGKPPMMTHVFEDSQGRRVVASKGAPEAYFALEGLSADEKAEVEGVMRELAGEGYRVLGVAEATWEGSQFPDTQQELPFVFKGLVAFYDPPKQGIQEVFEAFYAAGIEVKIVTGDNAATTAAIARQVGFRGYDKSMSGDELVNIPEAELPERVMDTKVFTRMFPEAKLRIINALKAKEQVVAMTGDGVNDGPALKAAHIGIAMGRKGAEIAKQAASLILLEDDLGKMVDAVAMGRKIYANLKKAIQYIISIHIPIILTVFIPLVLGWKFPNIFSPAHIIYFELIMGPTCSIIYENEPIEKNIMVQRPRKFSQTFFNWRELTTSIVQGLVITAGSLSIYQFAVQQGYNDALTRTMVFTVLISANIFLTLVNRSFYYSVLTTIKYKNNLVLLIISVTTALSGLLLYADPLARFFGFVSLTGAQLLLAVVAGFVSVIWYEAVKWMKRQDNPVKTEITK</sequence>
<evidence type="ECO:0000256" key="2">
    <source>
        <dbReference type="ARBA" id="ARBA00022692"/>
    </source>
</evidence>
<dbReference type="Pfam" id="PF00702">
    <property type="entry name" value="Hydrolase"/>
    <property type="match status" value="1"/>
</dbReference>
<keyword evidence="7 8" id="KW-0472">Membrane</keyword>
<evidence type="ECO:0000256" key="8">
    <source>
        <dbReference type="SAM" id="Phobius"/>
    </source>
</evidence>
<feature type="transmembrane region" description="Helical" evidence="8">
    <location>
        <begin position="681"/>
        <end position="702"/>
    </location>
</feature>
<keyword evidence="3" id="KW-0547">Nucleotide-binding</keyword>
<feature type="transmembrane region" description="Helical" evidence="8">
    <location>
        <begin position="723"/>
        <end position="750"/>
    </location>
</feature>
<dbReference type="SFLD" id="SFLDF00027">
    <property type="entry name" value="p-type_atpase"/>
    <property type="match status" value="1"/>
</dbReference>
<dbReference type="InterPro" id="IPR044492">
    <property type="entry name" value="P_typ_ATPase_HD_dom"/>
</dbReference>
<evidence type="ECO:0000259" key="9">
    <source>
        <dbReference type="SMART" id="SM00831"/>
    </source>
</evidence>
<feature type="transmembrane region" description="Helical" evidence="8">
    <location>
        <begin position="820"/>
        <end position="845"/>
    </location>
</feature>
<dbReference type="Gene3D" id="3.40.1110.10">
    <property type="entry name" value="Calcium-transporting ATPase, cytoplasmic domain N"/>
    <property type="match status" value="2"/>
</dbReference>
<dbReference type="Gene3D" id="2.70.150.10">
    <property type="entry name" value="Calcium-transporting ATPase, cytoplasmic transduction domain A"/>
    <property type="match status" value="1"/>
</dbReference>
<evidence type="ECO:0000256" key="1">
    <source>
        <dbReference type="ARBA" id="ARBA00004141"/>
    </source>
</evidence>
<dbReference type="Pfam" id="PF00122">
    <property type="entry name" value="E1-E2_ATPase"/>
    <property type="match status" value="1"/>
</dbReference>
<name>A0A1I2N1U8_9BACT</name>
<dbReference type="InterPro" id="IPR004014">
    <property type="entry name" value="ATPase_P-typ_cation-transptr_N"/>
</dbReference>
<dbReference type="Pfam" id="PF00689">
    <property type="entry name" value="Cation_ATPase_C"/>
    <property type="match status" value="1"/>
</dbReference>
<feature type="transmembrane region" description="Helical" evidence="8">
    <location>
        <begin position="92"/>
        <end position="109"/>
    </location>
</feature>